<feature type="chain" id="PRO_5026341134" evidence="1">
    <location>
        <begin position="18"/>
        <end position="180"/>
    </location>
</feature>
<proteinExistence type="predicted"/>
<dbReference type="EMBL" id="VJMJ01000314">
    <property type="protein sequence ID" value="KAF0723148.1"/>
    <property type="molecule type" value="Genomic_DNA"/>
</dbReference>
<comment type="caution">
    <text evidence="2">The sequence shown here is derived from an EMBL/GenBank/DDBJ whole genome shotgun (WGS) entry which is preliminary data.</text>
</comment>
<keyword evidence="1" id="KW-0732">Signal</keyword>
<accession>A0A6G0W9E5</accession>
<evidence type="ECO:0000313" key="2">
    <source>
        <dbReference type="EMBL" id="KAF0723148.1"/>
    </source>
</evidence>
<evidence type="ECO:0000313" key="3">
    <source>
        <dbReference type="Proteomes" id="UP000481153"/>
    </source>
</evidence>
<protein>
    <submittedName>
        <fullName evidence="2">Uncharacterized protein</fullName>
    </submittedName>
</protein>
<keyword evidence="3" id="KW-1185">Reference proteome</keyword>
<dbReference type="AlphaFoldDB" id="A0A6G0W9E5"/>
<reference evidence="2 3" key="1">
    <citation type="submission" date="2019-07" db="EMBL/GenBank/DDBJ databases">
        <title>Genomics analysis of Aphanomyces spp. identifies a new class of oomycete effector associated with host adaptation.</title>
        <authorList>
            <person name="Gaulin E."/>
        </authorList>
    </citation>
    <scope>NUCLEOTIDE SEQUENCE [LARGE SCALE GENOMIC DNA]</scope>
    <source>
        <strain evidence="2 3">ATCC 201684</strain>
    </source>
</reference>
<feature type="signal peptide" evidence="1">
    <location>
        <begin position="1"/>
        <end position="17"/>
    </location>
</feature>
<dbReference type="VEuPathDB" id="FungiDB:AeMF1_017987"/>
<evidence type="ECO:0000256" key="1">
    <source>
        <dbReference type="SAM" id="SignalP"/>
    </source>
</evidence>
<dbReference type="Proteomes" id="UP000481153">
    <property type="component" value="Unassembled WGS sequence"/>
</dbReference>
<organism evidence="2 3">
    <name type="scientific">Aphanomyces euteiches</name>
    <dbReference type="NCBI Taxonomy" id="100861"/>
    <lineage>
        <taxon>Eukaryota</taxon>
        <taxon>Sar</taxon>
        <taxon>Stramenopiles</taxon>
        <taxon>Oomycota</taxon>
        <taxon>Saprolegniomycetes</taxon>
        <taxon>Saprolegniales</taxon>
        <taxon>Verrucalvaceae</taxon>
        <taxon>Aphanomyces</taxon>
    </lineage>
</organism>
<name>A0A6G0W9E5_9STRA</name>
<gene>
    <name evidence="2" type="ORF">Ae201684_017895</name>
</gene>
<sequence length="180" mass="20150">MRKFATVLSVLAAFASAETTSSNDNGCLYYALPQQFDAILEFNRTSKHMEVVDRNCNILKTTNYNALGNLQSTIDYKDGPTFGDRPVLSLEKLSSSISRHICTINPMAFWLDESVREIRNTTIKAFPQQWPSKLTTLSFQDMILELPPPNLNGVNLMFVKVTLKNTTSLSQTVASALYIC</sequence>